<proteinExistence type="inferred from homology"/>
<dbReference type="AlphaFoldDB" id="A0A0G0JCC1"/>
<dbReference type="Pfam" id="PF16320">
    <property type="entry name" value="Ribosomal_L12_N"/>
    <property type="match status" value="1"/>
</dbReference>
<evidence type="ECO:0000313" key="7">
    <source>
        <dbReference type="EMBL" id="KKQ64362.1"/>
    </source>
</evidence>
<comment type="subunit">
    <text evidence="4">Homodimer. Part of the ribosomal stalk of the 50S ribosomal subunit. Forms a multimeric L10(L12)X complex, where L10 forms an elongated spine to which 2 to 4 L12 dimers bind in a sequential fashion. Binds GTP-bound translation factors.</text>
</comment>
<dbReference type="InterPro" id="IPR036235">
    <property type="entry name" value="Ribosomal_bL12_oligo_N_sf"/>
</dbReference>
<dbReference type="GO" id="GO:0005737">
    <property type="term" value="C:cytoplasm"/>
    <property type="evidence" value="ECO:0007669"/>
    <property type="project" value="UniProtKB-ARBA"/>
</dbReference>
<dbReference type="NCBIfam" id="TIGR00855">
    <property type="entry name" value="L12"/>
    <property type="match status" value="1"/>
</dbReference>
<evidence type="ECO:0000256" key="1">
    <source>
        <dbReference type="ARBA" id="ARBA00007197"/>
    </source>
</evidence>
<dbReference type="PATRIC" id="fig|1618422.5.peg.1246"/>
<evidence type="ECO:0000259" key="6">
    <source>
        <dbReference type="Pfam" id="PF16320"/>
    </source>
</evidence>
<dbReference type="GO" id="GO:0006412">
    <property type="term" value="P:translation"/>
    <property type="evidence" value="ECO:0007669"/>
    <property type="project" value="UniProtKB-UniRule"/>
</dbReference>
<dbReference type="Gene3D" id="3.30.1390.10">
    <property type="match status" value="1"/>
</dbReference>
<evidence type="ECO:0000256" key="4">
    <source>
        <dbReference type="HAMAP-Rule" id="MF_00368"/>
    </source>
</evidence>
<dbReference type="Proteomes" id="UP000034235">
    <property type="component" value="Unassembled WGS sequence"/>
</dbReference>
<evidence type="ECO:0000259" key="5">
    <source>
        <dbReference type="Pfam" id="PF00542"/>
    </source>
</evidence>
<dbReference type="Pfam" id="PF00542">
    <property type="entry name" value="Ribosomal_L12"/>
    <property type="match status" value="1"/>
</dbReference>
<keyword evidence="3 4" id="KW-0687">Ribonucleoprotein</keyword>
<evidence type="ECO:0000256" key="2">
    <source>
        <dbReference type="ARBA" id="ARBA00022980"/>
    </source>
</evidence>
<dbReference type="GO" id="GO:0003729">
    <property type="term" value="F:mRNA binding"/>
    <property type="evidence" value="ECO:0007669"/>
    <property type="project" value="TreeGrafter"/>
</dbReference>
<evidence type="ECO:0000256" key="3">
    <source>
        <dbReference type="ARBA" id="ARBA00023274"/>
    </source>
</evidence>
<dbReference type="InterPro" id="IPR013823">
    <property type="entry name" value="Ribosomal_bL12_C"/>
</dbReference>
<sequence length="128" mass="13591">MSDIKLSEKLQKIALEIETLTVVEMAQLSKYLEEKFGVSAMPVAVSTPSAVAAPAEEKTSFTVVLTAAGDNKLGVIKAVREILPNLGLMDAKKLVESAPKDLLTDVKKPAAEEAKKKVEAAGGKVELK</sequence>
<gene>
    <name evidence="4" type="primary">rplL</name>
    <name evidence="7" type="ORF">US86_C0023G0002</name>
</gene>
<dbReference type="PANTHER" id="PTHR45987:SF4">
    <property type="entry name" value="LARGE RIBOSOMAL SUBUNIT PROTEIN BL12M"/>
    <property type="match status" value="1"/>
</dbReference>
<dbReference type="InterPro" id="IPR000206">
    <property type="entry name" value="Ribosomal_bL12"/>
</dbReference>
<feature type="domain" description="Large ribosomal subunit protein bL12 oligomerization" evidence="6">
    <location>
        <begin position="10"/>
        <end position="55"/>
    </location>
</feature>
<comment type="function">
    <text evidence="4">Forms part of the ribosomal stalk which helps the ribosome interact with GTP-bound translation factors. Is thus essential for accurate translation.</text>
</comment>
<dbReference type="InterPro" id="IPR008932">
    <property type="entry name" value="Ribosomal_bL12_oligo"/>
</dbReference>
<dbReference type="HAMAP" id="MF_00368">
    <property type="entry name" value="Ribosomal_bL12"/>
    <property type="match status" value="1"/>
</dbReference>
<dbReference type="FunFam" id="3.30.1390.10:FF:000001">
    <property type="entry name" value="50S ribosomal protein L7/L12"/>
    <property type="match status" value="1"/>
</dbReference>
<accession>A0A0G0JCC1</accession>
<dbReference type="GO" id="GO:0005840">
    <property type="term" value="C:ribosome"/>
    <property type="evidence" value="ECO:0007669"/>
    <property type="project" value="UniProtKB-KW"/>
</dbReference>
<dbReference type="Gene3D" id="1.20.5.710">
    <property type="entry name" value="Single helix bin"/>
    <property type="match status" value="1"/>
</dbReference>
<comment type="similarity">
    <text evidence="1 4">Belongs to the bacterial ribosomal protein bL12 family.</text>
</comment>
<dbReference type="EMBL" id="LBUP01000023">
    <property type="protein sequence ID" value="KKQ64362.1"/>
    <property type="molecule type" value="Genomic_DNA"/>
</dbReference>
<name>A0A0G0JCC1_9BACT</name>
<dbReference type="GO" id="GO:1990904">
    <property type="term" value="C:ribonucleoprotein complex"/>
    <property type="evidence" value="ECO:0007669"/>
    <property type="project" value="UniProtKB-KW"/>
</dbReference>
<keyword evidence="2 4" id="KW-0689">Ribosomal protein</keyword>
<protein>
    <recommendedName>
        <fullName evidence="4">Large ribosomal subunit protein bL12</fullName>
    </recommendedName>
</protein>
<evidence type="ECO:0000313" key="8">
    <source>
        <dbReference type="Proteomes" id="UP000034235"/>
    </source>
</evidence>
<dbReference type="InterPro" id="IPR014719">
    <property type="entry name" value="Ribosomal_bL12_C/ClpS-like"/>
</dbReference>
<comment type="caution">
    <text evidence="7">The sequence shown here is derived from an EMBL/GenBank/DDBJ whole genome shotgun (WGS) entry which is preliminary data.</text>
</comment>
<dbReference type="SUPFAM" id="SSF54736">
    <property type="entry name" value="ClpS-like"/>
    <property type="match status" value="1"/>
</dbReference>
<dbReference type="SUPFAM" id="SSF48300">
    <property type="entry name" value="Ribosomal protein L7/12, oligomerisation (N-terminal) domain"/>
    <property type="match status" value="1"/>
</dbReference>
<organism evidence="7 8">
    <name type="scientific">Candidatus Daviesbacteria bacterium GW2011_GWA2_38_24</name>
    <dbReference type="NCBI Taxonomy" id="1618422"/>
    <lineage>
        <taxon>Bacteria</taxon>
        <taxon>Candidatus Daviesiibacteriota</taxon>
    </lineage>
</organism>
<dbReference type="PANTHER" id="PTHR45987">
    <property type="entry name" value="39S RIBOSOMAL PROTEIN L12"/>
    <property type="match status" value="1"/>
</dbReference>
<dbReference type="GO" id="GO:0003735">
    <property type="term" value="F:structural constituent of ribosome"/>
    <property type="evidence" value="ECO:0007669"/>
    <property type="project" value="InterPro"/>
</dbReference>
<reference evidence="7 8" key="1">
    <citation type="journal article" date="2015" name="Nature">
        <title>rRNA introns, odd ribosomes, and small enigmatic genomes across a large radiation of phyla.</title>
        <authorList>
            <person name="Brown C.T."/>
            <person name="Hug L.A."/>
            <person name="Thomas B.C."/>
            <person name="Sharon I."/>
            <person name="Castelle C.J."/>
            <person name="Singh A."/>
            <person name="Wilkins M.J."/>
            <person name="Williams K.H."/>
            <person name="Banfield J.F."/>
        </authorList>
    </citation>
    <scope>NUCLEOTIDE SEQUENCE [LARGE SCALE GENOMIC DNA]</scope>
</reference>
<feature type="domain" description="Large ribosomal subunit protein bL12 C-terminal" evidence="5">
    <location>
        <begin position="61"/>
        <end position="128"/>
    </location>
</feature>